<accession>A0ABU6YW98</accession>
<sequence>MREEEDSSSSISRIMKSAERMNLSTFTSKFSTMPCGYLMDLSANCREILVGLRSSICNLFIMDRGIKFILAPKSQRAFPTVISPTVQGIWKLPGSFNFLGS</sequence>
<name>A0ABU6YW98_9FABA</name>
<organism evidence="1 2">
    <name type="scientific">Stylosanthes scabra</name>
    <dbReference type="NCBI Taxonomy" id="79078"/>
    <lineage>
        <taxon>Eukaryota</taxon>
        <taxon>Viridiplantae</taxon>
        <taxon>Streptophyta</taxon>
        <taxon>Embryophyta</taxon>
        <taxon>Tracheophyta</taxon>
        <taxon>Spermatophyta</taxon>
        <taxon>Magnoliopsida</taxon>
        <taxon>eudicotyledons</taxon>
        <taxon>Gunneridae</taxon>
        <taxon>Pentapetalae</taxon>
        <taxon>rosids</taxon>
        <taxon>fabids</taxon>
        <taxon>Fabales</taxon>
        <taxon>Fabaceae</taxon>
        <taxon>Papilionoideae</taxon>
        <taxon>50 kb inversion clade</taxon>
        <taxon>dalbergioids sensu lato</taxon>
        <taxon>Dalbergieae</taxon>
        <taxon>Pterocarpus clade</taxon>
        <taxon>Stylosanthes</taxon>
    </lineage>
</organism>
<keyword evidence="2" id="KW-1185">Reference proteome</keyword>
<dbReference type="Proteomes" id="UP001341840">
    <property type="component" value="Unassembled WGS sequence"/>
</dbReference>
<feature type="non-terminal residue" evidence="1">
    <location>
        <position position="101"/>
    </location>
</feature>
<proteinExistence type="predicted"/>
<gene>
    <name evidence="1" type="ORF">PIB30_090973</name>
</gene>
<evidence type="ECO:0000313" key="2">
    <source>
        <dbReference type="Proteomes" id="UP001341840"/>
    </source>
</evidence>
<dbReference type="EMBL" id="JASCZI010243443">
    <property type="protein sequence ID" value="MED6213198.1"/>
    <property type="molecule type" value="Genomic_DNA"/>
</dbReference>
<evidence type="ECO:0000313" key="1">
    <source>
        <dbReference type="EMBL" id="MED6213198.1"/>
    </source>
</evidence>
<reference evidence="1 2" key="1">
    <citation type="journal article" date="2023" name="Plants (Basel)">
        <title>Bridging the Gap: Combining Genomics and Transcriptomics Approaches to Understand Stylosanthes scabra, an Orphan Legume from the Brazilian Caatinga.</title>
        <authorList>
            <person name="Ferreira-Neto J.R.C."/>
            <person name="da Silva M.D."/>
            <person name="Binneck E."/>
            <person name="de Melo N.F."/>
            <person name="da Silva R.H."/>
            <person name="de Melo A.L.T.M."/>
            <person name="Pandolfi V."/>
            <person name="Bustamante F.O."/>
            <person name="Brasileiro-Vidal A.C."/>
            <person name="Benko-Iseppon A.M."/>
        </authorList>
    </citation>
    <scope>NUCLEOTIDE SEQUENCE [LARGE SCALE GENOMIC DNA]</scope>
    <source>
        <tissue evidence="1">Leaves</tissue>
    </source>
</reference>
<protein>
    <submittedName>
        <fullName evidence="1">Uncharacterized protein</fullName>
    </submittedName>
</protein>
<comment type="caution">
    <text evidence="1">The sequence shown here is derived from an EMBL/GenBank/DDBJ whole genome shotgun (WGS) entry which is preliminary data.</text>
</comment>